<proteinExistence type="predicted"/>
<dbReference type="AlphaFoldDB" id="A0A2K3LX49"/>
<accession>A0A2K3LX49</accession>
<evidence type="ECO:0000313" key="2">
    <source>
        <dbReference type="Proteomes" id="UP000236291"/>
    </source>
</evidence>
<feature type="non-terminal residue" evidence="1">
    <location>
        <position position="1"/>
    </location>
</feature>
<gene>
    <name evidence="1" type="ORF">L195_g039137</name>
</gene>
<name>A0A2K3LX49_TRIPR</name>
<protein>
    <submittedName>
        <fullName evidence="1">Uncharacterized protein</fullName>
    </submittedName>
</protein>
<comment type="caution">
    <text evidence="1">The sequence shown here is derived from an EMBL/GenBank/DDBJ whole genome shotgun (WGS) entry which is preliminary data.</text>
</comment>
<dbReference type="EMBL" id="ASHM01043362">
    <property type="protein sequence ID" value="PNX83099.1"/>
    <property type="molecule type" value="Genomic_DNA"/>
</dbReference>
<dbReference type="Proteomes" id="UP000236291">
    <property type="component" value="Unassembled WGS sequence"/>
</dbReference>
<reference evidence="1 2" key="1">
    <citation type="journal article" date="2014" name="Am. J. Bot.">
        <title>Genome assembly and annotation for red clover (Trifolium pratense; Fabaceae).</title>
        <authorList>
            <person name="Istvanek J."/>
            <person name="Jaros M."/>
            <person name="Krenek A."/>
            <person name="Repkova J."/>
        </authorList>
    </citation>
    <scope>NUCLEOTIDE SEQUENCE [LARGE SCALE GENOMIC DNA]</scope>
    <source>
        <strain evidence="2">cv. Tatra</strain>
        <tissue evidence="1">Young leaves</tissue>
    </source>
</reference>
<reference evidence="1 2" key="2">
    <citation type="journal article" date="2017" name="Front. Plant Sci.">
        <title>Gene Classification and Mining of Molecular Markers Useful in Red Clover (Trifolium pratense) Breeding.</title>
        <authorList>
            <person name="Istvanek J."/>
            <person name="Dluhosova J."/>
            <person name="Dluhos P."/>
            <person name="Patkova L."/>
            <person name="Nedelnik J."/>
            <person name="Repkova J."/>
        </authorList>
    </citation>
    <scope>NUCLEOTIDE SEQUENCE [LARGE SCALE GENOMIC DNA]</scope>
    <source>
        <strain evidence="2">cv. Tatra</strain>
        <tissue evidence="1">Young leaves</tissue>
    </source>
</reference>
<sequence>GLTVIMVSRIGIKVVESMDFATLLTLKDLDPK</sequence>
<organism evidence="1 2">
    <name type="scientific">Trifolium pratense</name>
    <name type="common">Red clover</name>
    <dbReference type="NCBI Taxonomy" id="57577"/>
    <lineage>
        <taxon>Eukaryota</taxon>
        <taxon>Viridiplantae</taxon>
        <taxon>Streptophyta</taxon>
        <taxon>Embryophyta</taxon>
        <taxon>Tracheophyta</taxon>
        <taxon>Spermatophyta</taxon>
        <taxon>Magnoliopsida</taxon>
        <taxon>eudicotyledons</taxon>
        <taxon>Gunneridae</taxon>
        <taxon>Pentapetalae</taxon>
        <taxon>rosids</taxon>
        <taxon>fabids</taxon>
        <taxon>Fabales</taxon>
        <taxon>Fabaceae</taxon>
        <taxon>Papilionoideae</taxon>
        <taxon>50 kb inversion clade</taxon>
        <taxon>NPAAA clade</taxon>
        <taxon>Hologalegina</taxon>
        <taxon>IRL clade</taxon>
        <taxon>Trifolieae</taxon>
        <taxon>Trifolium</taxon>
    </lineage>
</organism>
<evidence type="ECO:0000313" key="1">
    <source>
        <dbReference type="EMBL" id="PNX83099.1"/>
    </source>
</evidence>